<dbReference type="EMBL" id="FNDZ01000002">
    <property type="protein sequence ID" value="SDI31075.1"/>
    <property type="molecule type" value="Genomic_DNA"/>
</dbReference>
<dbReference type="InterPro" id="IPR035472">
    <property type="entry name" value="RpiR-like_SIS"/>
</dbReference>
<dbReference type="CDD" id="cd05013">
    <property type="entry name" value="SIS_RpiR"/>
    <property type="match status" value="1"/>
</dbReference>
<dbReference type="SUPFAM" id="SSF53697">
    <property type="entry name" value="SIS domain"/>
    <property type="match status" value="1"/>
</dbReference>
<dbReference type="PANTHER" id="PTHR30514">
    <property type="entry name" value="GLUCOKINASE"/>
    <property type="match status" value="1"/>
</dbReference>
<dbReference type="GO" id="GO:0003700">
    <property type="term" value="F:DNA-binding transcription factor activity"/>
    <property type="evidence" value="ECO:0007669"/>
    <property type="project" value="InterPro"/>
</dbReference>
<evidence type="ECO:0000313" key="8">
    <source>
        <dbReference type="Proteomes" id="UP000183255"/>
    </source>
</evidence>
<evidence type="ECO:0000256" key="1">
    <source>
        <dbReference type="ARBA" id="ARBA00023015"/>
    </source>
</evidence>
<dbReference type="GO" id="GO:0003677">
    <property type="term" value="F:DNA binding"/>
    <property type="evidence" value="ECO:0007669"/>
    <property type="project" value="UniProtKB-KW"/>
</dbReference>
<gene>
    <name evidence="7" type="ORF">SAMN05421804_10221</name>
</gene>
<dbReference type="Pfam" id="PF01418">
    <property type="entry name" value="HTH_6"/>
    <property type="match status" value="1"/>
</dbReference>
<dbReference type="InterPro" id="IPR001347">
    <property type="entry name" value="SIS_dom"/>
</dbReference>
<keyword evidence="1" id="KW-0805">Transcription regulation</keyword>
<keyword evidence="2 7" id="KW-0238">DNA-binding</keyword>
<keyword evidence="4" id="KW-0175">Coiled coil</keyword>
<dbReference type="PANTHER" id="PTHR30514:SF21">
    <property type="entry name" value="RPIR-FAMILY TRANSCRIPTIONAL REGULATOR"/>
    <property type="match status" value="1"/>
</dbReference>
<protein>
    <submittedName>
        <fullName evidence="7">DNA-binding transcriptional regulator, MurR/RpiR family, contains HTH and SIS domains</fullName>
    </submittedName>
</protein>
<dbReference type="SUPFAM" id="SSF46689">
    <property type="entry name" value="Homeodomain-like"/>
    <property type="match status" value="1"/>
</dbReference>
<dbReference type="Pfam" id="PF01380">
    <property type="entry name" value="SIS"/>
    <property type="match status" value="1"/>
</dbReference>
<evidence type="ECO:0000256" key="3">
    <source>
        <dbReference type="ARBA" id="ARBA00023163"/>
    </source>
</evidence>
<dbReference type="InterPro" id="IPR047640">
    <property type="entry name" value="RpiR-like"/>
</dbReference>
<dbReference type="GO" id="GO:1901135">
    <property type="term" value="P:carbohydrate derivative metabolic process"/>
    <property type="evidence" value="ECO:0007669"/>
    <property type="project" value="InterPro"/>
</dbReference>
<organism evidence="7 8">
    <name type="scientific">Proteiniclasticum ruminis</name>
    <dbReference type="NCBI Taxonomy" id="398199"/>
    <lineage>
        <taxon>Bacteria</taxon>
        <taxon>Bacillati</taxon>
        <taxon>Bacillota</taxon>
        <taxon>Clostridia</taxon>
        <taxon>Eubacteriales</taxon>
        <taxon>Clostridiaceae</taxon>
        <taxon>Proteiniclasticum</taxon>
    </lineage>
</organism>
<evidence type="ECO:0000256" key="4">
    <source>
        <dbReference type="SAM" id="Coils"/>
    </source>
</evidence>
<dbReference type="AlphaFoldDB" id="A0A1G8JIP0"/>
<name>A0A1G8JIP0_9CLOT</name>
<feature type="domain" description="SIS" evidence="6">
    <location>
        <begin position="114"/>
        <end position="254"/>
    </location>
</feature>
<dbReference type="InterPro" id="IPR036388">
    <property type="entry name" value="WH-like_DNA-bd_sf"/>
</dbReference>
<evidence type="ECO:0000259" key="5">
    <source>
        <dbReference type="PROSITE" id="PS51071"/>
    </source>
</evidence>
<dbReference type="Gene3D" id="1.10.10.10">
    <property type="entry name" value="Winged helix-like DNA-binding domain superfamily/Winged helix DNA-binding domain"/>
    <property type="match status" value="1"/>
</dbReference>
<sequence>MKLERLTGSYGQLSSLEKKVVEFMASSPEEVVKMTARDLSEKLFISKTTIINLCKKLGFEGYTELKYYLKSSSEDEKKAWKEKEEVSFSEILRDLREEAEKTLDLQKEENVSKMSEILQSARTVYVVARGASKPFGSYLNTRLAMLKIRTIFVDDFNLIDNIKDHIEPDEAVLLLSLSGNTKRILDIAKGARIRGAKVLVITGFSDNKVEKYADSVLYAYAKTTDTEVNDLISRVGMHLTLQILLTYTQKLLEKRRV</sequence>
<evidence type="ECO:0000259" key="6">
    <source>
        <dbReference type="PROSITE" id="PS51464"/>
    </source>
</evidence>
<dbReference type="GO" id="GO:0097367">
    <property type="term" value="F:carbohydrate derivative binding"/>
    <property type="evidence" value="ECO:0007669"/>
    <property type="project" value="InterPro"/>
</dbReference>
<feature type="domain" description="HTH rpiR-type" evidence="5">
    <location>
        <begin position="1"/>
        <end position="76"/>
    </location>
</feature>
<evidence type="ECO:0000313" key="7">
    <source>
        <dbReference type="EMBL" id="SDI31075.1"/>
    </source>
</evidence>
<dbReference type="InterPro" id="IPR009057">
    <property type="entry name" value="Homeodomain-like_sf"/>
</dbReference>
<dbReference type="RefSeq" id="WP_031577122.1">
    <property type="nucleotide sequence ID" value="NZ_FNDZ01000002.1"/>
</dbReference>
<dbReference type="PROSITE" id="PS51464">
    <property type="entry name" value="SIS"/>
    <property type="match status" value="1"/>
</dbReference>
<reference evidence="7 8" key="1">
    <citation type="submission" date="2016-10" db="EMBL/GenBank/DDBJ databases">
        <authorList>
            <person name="de Groot N.N."/>
        </authorList>
    </citation>
    <scope>NUCLEOTIDE SEQUENCE [LARGE SCALE GENOMIC DNA]</scope>
    <source>
        <strain evidence="7 8">CGMCC 1.5058</strain>
    </source>
</reference>
<dbReference type="InterPro" id="IPR046348">
    <property type="entry name" value="SIS_dom_sf"/>
</dbReference>
<dbReference type="Gene3D" id="3.40.50.10490">
    <property type="entry name" value="Glucose-6-phosphate isomerase like protein, domain 1"/>
    <property type="match status" value="1"/>
</dbReference>
<dbReference type="InterPro" id="IPR000281">
    <property type="entry name" value="HTH_RpiR"/>
</dbReference>
<dbReference type="Proteomes" id="UP000183255">
    <property type="component" value="Unassembled WGS sequence"/>
</dbReference>
<keyword evidence="3" id="KW-0804">Transcription</keyword>
<evidence type="ECO:0000256" key="2">
    <source>
        <dbReference type="ARBA" id="ARBA00023125"/>
    </source>
</evidence>
<accession>A0A1G8JIP0</accession>
<dbReference type="PROSITE" id="PS51071">
    <property type="entry name" value="HTH_RPIR"/>
    <property type="match status" value="1"/>
</dbReference>
<feature type="coiled-coil region" evidence="4">
    <location>
        <begin position="89"/>
        <end position="116"/>
    </location>
</feature>
<proteinExistence type="predicted"/>